<dbReference type="SUPFAM" id="SSF50156">
    <property type="entry name" value="PDZ domain-like"/>
    <property type="match status" value="1"/>
</dbReference>
<sequence>MRSCPSLEEESVQWSDVSESFYQFYHLIFENASQSCVSVENATQGSEPNGHDFASLQTMVQSIQKAVAAMRARMLRHSLGCVFSNFDQSLSSLRRLVRTNSTTAPAVVELVHLFSKPHMKALFTILDRILHRHYGPNLPDVPHEVDEDEGMAVKIVRLIKNNEPLGATLKLDERTGALLIARILHGCAADRSGCINVGDQVVEVNGVSVVGKQPSDVVNLLNNSNEFVTFKLIPAVETSPQTSQPKSDIVNDNEPVHVKALFSYSAVEDQMNPCPEASLTFKRGDILRLFDTNDENWWQAKIEGVINGRVGLIPSKNLIHNRHLTRKRSKGSTTMLNLSNSRKVRYCTKVVDDARASGYGGGPVNVRDDELDVVDYCRDATATIHTYETVALYKPDGFFRRPLVLIGAPGVGRGELKRRLLACRPDTFAATVPYTSRPPRAGETDGVDYCFTSRVQMEHWIRGRRLIEYGEFQGNLYGTTFDSVERLICQRRICILNPHPRAIVLLRRAQLKPYVVFVRPPEFSTFKATRRRKRAGFSGDDERDFADDDLQLIIEQSDKLETNFGHYFDHTLVNGPIDLAVLELLNLVAEIESQPQWVPADWVL</sequence>
<comment type="caution">
    <text evidence="7">The sequence shown here is derived from an EMBL/GenBank/DDBJ whole genome shotgun (WGS) entry which is preliminary data.</text>
</comment>
<dbReference type="SMART" id="SM00326">
    <property type="entry name" value="SH3"/>
    <property type="match status" value="1"/>
</dbReference>
<dbReference type="Gene3D" id="2.30.42.10">
    <property type="match status" value="1"/>
</dbReference>
<dbReference type="SUPFAM" id="SSF52540">
    <property type="entry name" value="P-loop containing nucleoside triphosphate hydrolases"/>
    <property type="match status" value="1"/>
</dbReference>
<organism evidence="7 8">
    <name type="scientific">Trichinella nelsoni</name>
    <dbReference type="NCBI Taxonomy" id="6336"/>
    <lineage>
        <taxon>Eukaryota</taxon>
        <taxon>Metazoa</taxon>
        <taxon>Ecdysozoa</taxon>
        <taxon>Nematoda</taxon>
        <taxon>Enoplea</taxon>
        <taxon>Dorylaimia</taxon>
        <taxon>Trichinellida</taxon>
        <taxon>Trichinellidae</taxon>
        <taxon>Trichinella</taxon>
    </lineage>
</organism>
<dbReference type="InterPro" id="IPR050716">
    <property type="entry name" value="MAGUK"/>
</dbReference>
<dbReference type="Pfam" id="PF02828">
    <property type="entry name" value="L27"/>
    <property type="match status" value="1"/>
</dbReference>
<evidence type="ECO:0000313" key="8">
    <source>
        <dbReference type="Proteomes" id="UP000054630"/>
    </source>
</evidence>
<dbReference type="InterPro" id="IPR014775">
    <property type="entry name" value="L27_C"/>
</dbReference>
<dbReference type="Gene3D" id="2.30.30.40">
    <property type="entry name" value="SH3 Domains"/>
    <property type="match status" value="1"/>
</dbReference>
<dbReference type="PROSITE" id="PS50106">
    <property type="entry name" value="PDZ"/>
    <property type="match status" value="1"/>
</dbReference>
<reference evidence="7 8" key="1">
    <citation type="submission" date="2015-01" db="EMBL/GenBank/DDBJ databases">
        <title>Evolution of Trichinella species and genotypes.</title>
        <authorList>
            <person name="Korhonen P.K."/>
            <person name="Edoardo P."/>
            <person name="Giuseppe L.R."/>
            <person name="Gasser R.B."/>
        </authorList>
    </citation>
    <scope>NUCLEOTIDE SEQUENCE [LARGE SCALE GENOMIC DNA]</scope>
    <source>
        <strain evidence="7">ISS37</strain>
    </source>
</reference>
<dbReference type="InterPro" id="IPR036028">
    <property type="entry name" value="SH3-like_dom_sf"/>
</dbReference>
<dbReference type="InterPro" id="IPR008145">
    <property type="entry name" value="GK/Ca_channel_bsu"/>
</dbReference>
<dbReference type="PANTHER" id="PTHR23122">
    <property type="entry name" value="MEMBRANE-ASSOCIATED GUANYLATE KINASE MAGUK"/>
    <property type="match status" value="1"/>
</dbReference>
<gene>
    <name evidence="7" type="primary">mpp7</name>
    <name evidence="7" type="ORF">T07_525</name>
</gene>
<dbReference type="SMART" id="SM00228">
    <property type="entry name" value="PDZ"/>
    <property type="match status" value="1"/>
</dbReference>
<feature type="domain" description="SH3" evidence="4">
    <location>
        <begin position="253"/>
        <end position="323"/>
    </location>
</feature>
<dbReference type="AlphaFoldDB" id="A0A0V0SLM2"/>
<dbReference type="FunFam" id="3.30.63.10:FF:000002">
    <property type="entry name" value="Guanylate kinase 1"/>
    <property type="match status" value="1"/>
</dbReference>
<keyword evidence="2 3" id="KW-0728">SH3 domain</keyword>
<dbReference type="CDD" id="cd11862">
    <property type="entry name" value="SH3_MPP"/>
    <property type="match status" value="1"/>
</dbReference>
<accession>A0A0V0SLM2</accession>
<evidence type="ECO:0000256" key="2">
    <source>
        <dbReference type="ARBA" id="ARBA00022443"/>
    </source>
</evidence>
<evidence type="ECO:0000313" key="7">
    <source>
        <dbReference type="EMBL" id="KRX27463.1"/>
    </source>
</evidence>
<dbReference type="CDD" id="cd00071">
    <property type="entry name" value="GMPK"/>
    <property type="match status" value="1"/>
</dbReference>
<dbReference type="InterPro" id="IPR008144">
    <property type="entry name" value="Guanylate_kin-like_dom"/>
</dbReference>
<dbReference type="Proteomes" id="UP000054630">
    <property type="component" value="Unassembled WGS sequence"/>
</dbReference>
<dbReference type="Pfam" id="PF00595">
    <property type="entry name" value="PDZ"/>
    <property type="match status" value="1"/>
</dbReference>
<protein>
    <submittedName>
        <fullName evidence="7">MAGUK p55 subfamily member 7</fullName>
    </submittedName>
</protein>
<dbReference type="STRING" id="6336.A0A0V0SLM2"/>
<feature type="domain" description="Guanylate kinase-like" evidence="5">
    <location>
        <begin position="400"/>
        <end position="589"/>
    </location>
</feature>
<feature type="domain" description="PDZ" evidence="6">
    <location>
        <begin position="155"/>
        <end position="236"/>
    </location>
</feature>
<evidence type="ECO:0000256" key="1">
    <source>
        <dbReference type="ARBA" id="ARBA00007014"/>
    </source>
</evidence>
<dbReference type="Gene3D" id="3.40.50.300">
    <property type="entry name" value="P-loop containing nucleotide triphosphate hydrolases"/>
    <property type="match status" value="1"/>
</dbReference>
<dbReference type="InterPro" id="IPR001452">
    <property type="entry name" value="SH3_domain"/>
</dbReference>
<dbReference type="InterPro" id="IPR027417">
    <property type="entry name" value="P-loop_NTPase"/>
</dbReference>
<evidence type="ECO:0000256" key="3">
    <source>
        <dbReference type="PROSITE-ProRule" id="PRU00192"/>
    </source>
</evidence>
<dbReference type="SMART" id="SM00072">
    <property type="entry name" value="GuKc"/>
    <property type="match status" value="1"/>
</dbReference>
<dbReference type="InterPro" id="IPR020590">
    <property type="entry name" value="Guanylate_kinase_CS"/>
</dbReference>
<dbReference type="Pfam" id="PF07653">
    <property type="entry name" value="SH3_2"/>
    <property type="match status" value="1"/>
</dbReference>
<dbReference type="OrthoDB" id="439127at2759"/>
<dbReference type="Pfam" id="PF00625">
    <property type="entry name" value="Guanylate_kin"/>
    <property type="match status" value="1"/>
</dbReference>
<dbReference type="EMBL" id="JYDL01000003">
    <property type="protein sequence ID" value="KRX27463.1"/>
    <property type="molecule type" value="Genomic_DNA"/>
</dbReference>
<dbReference type="PROSITE" id="PS50052">
    <property type="entry name" value="GUANYLATE_KINASE_2"/>
    <property type="match status" value="1"/>
</dbReference>
<evidence type="ECO:0000259" key="5">
    <source>
        <dbReference type="PROSITE" id="PS50052"/>
    </source>
</evidence>
<evidence type="ECO:0000259" key="6">
    <source>
        <dbReference type="PROSITE" id="PS50106"/>
    </source>
</evidence>
<dbReference type="InterPro" id="IPR036034">
    <property type="entry name" value="PDZ_sf"/>
</dbReference>
<dbReference type="InterPro" id="IPR001478">
    <property type="entry name" value="PDZ"/>
</dbReference>
<comment type="similarity">
    <text evidence="1">Belongs to the MAGUK family.</text>
</comment>
<dbReference type="SUPFAM" id="SSF50044">
    <property type="entry name" value="SH3-domain"/>
    <property type="match status" value="1"/>
</dbReference>
<proteinExistence type="inferred from homology"/>
<dbReference type="PROSITE" id="PS00856">
    <property type="entry name" value="GUANYLATE_KINASE_1"/>
    <property type="match status" value="1"/>
</dbReference>
<dbReference type="PROSITE" id="PS50002">
    <property type="entry name" value="SH3"/>
    <property type="match status" value="1"/>
</dbReference>
<dbReference type="GO" id="GO:0034330">
    <property type="term" value="P:cell junction organization"/>
    <property type="evidence" value="ECO:0007669"/>
    <property type="project" value="UniProtKB-ARBA"/>
</dbReference>
<name>A0A0V0SLM2_9BILA</name>
<evidence type="ECO:0000259" key="4">
    <source>
        <dbReference type="PROSITE" id="PS50002"/>
    </source>
</evidence>
<keyword evidence="8" id="KW-1185">Reference proteome</keyword>
<dbReference type="Gene3D" id="1.10.287.650">
    <property type="entry name" value="L27 domain"/>
    <property type="match status" value="1"/>
</dbReference>